<dbReference type="InterPro" id="IPR003591">
    <property type="entry name" value="Leu-rich_rpt_typical-subtyp"/>
</dbReference>
<evidence type="ECO:0000256" key="1">
    <source>
        <dbReference type="ARBA" id="ARBA00022614"/>
    </source>
</evidence>
<comment type="caution">
    <text evidence="6">The sequence shown here is derived from an EMBL/GenBank/DDBJ whole genome shotgun (WGS) entry which is preliminary data.</text>
</comment>
<keyword evidence="2 5" id="KW-0732">Signal</keyword>
<keyword evidence="1" id="KW-0433">Leucine-rich repeat</keyword>
<dbReference type="GO" id="GO:0016020">
    <property type="term" value="C:membrane"/>
    <property type="evidence" value="ECO:0007669"/>
    <property type="project" value="TreeGrafter"/>
</dbReference>
<dbReference type="PANTHER" id="PTHR24364:SF18">
    <property type="entry name" value="LP06937P"/>
    <property type="match status" value="1"/>
</dbReference>
<evidence type="ECO:0000256" key="4">
    <source>
        <dbReference type="SAM" id="Phobius"/>
    </source>
</evidence>
<dbReference type="Proteomes" id="UP000663881">
    <property type="component" value="Unassembled WGS sequence"/>
</dbReference>
<dbReference type="InterPro" id="IPR032675">
    <property type="entry name" value="LRR_dom_sf"/>
</dbReference>
<keyword evidence="4" id="KW-1133">Transmembrane helix</keyword>
<protein>
    <submittedName>
        <fullName evidence="6">Uncharacterized protein</fullName>
    </submittedName>
</protein>
<feature type="chain" id="PRO_5036226525" evidence="5">
    <location>
        <begin position="21"/>
        <end position="701"/>
    </location>
</feature>
<keyword evidence="3" id="KW-0677">Repeat</keyword>
<keyword evidence="4" id="KW-0472">Membrane</keyword>
<accession>A0A814XZZ1</accession>
<evidence type="ECO:0000313" key="8">
    <source>
        <dbReference type="Proteomes" id="UP000663891"/>
    </source>
</evidence>
<name>A0A814XZZ1_9BILA</name>
<proteinExistence type="predicted"/>
<dbReference type="InterPro" id="IPR052286">
    <property type="entry name" value="Wnt_signaling_inhibitor"/>
</dbReference>
<dbReference type="AlphaFoldDB" id="A0A814XZZ1"/>
<reference evidence="6" key="1">
    <citation type="submission" date="2021-02" db="EMBL/GenBank/DDBJ databases">
        <authorList>
            <person name="Nowell W R."/>
        </authorList>
    </citation>
    <scope>NUCLEOTIDE SEQUENCE</scope>
</reference>
<dbReference type="PANTHER" id="PTHR24364">
    <property type="entry name" value="LP06937P"/>
    <property type="match status" value="1"/>
</dbReference>
<dbReference type="InterPro" id="IPR001611">
    <property type="entry name" value="Leu-rich_rpt"/>
</dbReference>
<evidence type="ECO:0000256" key="5">
    <source>
        <dbReference type="SAM" id="SignalP"/>
    </source>
</evidence>
<dbReference type="EMBL" id="CAJOAY010001490">
    <property type="protein sequence ID" value="CAF3849736.1"/>
    <property type="molecule type" value="Genomic_DNA"/>
</dbReference>
<dbReference type="SMART" id="SM00369">
    <property type="entry name" value="LRR_TYP"/>
    <property type="match status" value="5"/>
</dbReference>
<feature type="transmembrane region" description="Helical" evidence="4">
    <location>
        <begin position="641"/>
        <end position="666"/>
    </location>
</feature>
<evidence type="ECO:0000313" key="7">
    <source>
        <dbReference type="EMBL" id="CAF3849736.1"/>
    </source>
</evidence>
<evidence type="ECO:0000256" key="2">
    <source>
        <dbReference type="ARBA" id="ARBA00022729"/>
    </source>
</evidence>
<dbReference type="Proteomes" id="UP000663891">
    <property type="component" value="Unassembled WGS sequence"/>
</dbReference>
<dbReference type="Gene3D" id="3.80.10.10">
    <property type="entry name" value="Ribonuclease Inhibitor"/>
    <property type="match status" value="3"/>
</dbReference>
<dbReference type="EMBL" id="CAJNON010000367">
    <property type="protein sequence ID" value="CAF1223267.1"/>
    <property type="molecule type" value="Genomic_DNA"/>
</dbReference>
<dbReference type="SUPFAM" id="SSF52058">
    <property type="entry name" value="L domain-like"/>
    <property type="match status" value="2"/>
</dbReference>
<keyword evidence="4" id="KW-0812">Transmembrane</keyword>
<evidence type="ECO:0000313" key="6">
    <source>
        <dbReference type="EMBL" id="CAF1223267.1"/>
    </source>
</evidence>
<dbReference type="PROSITE" id="PS51450">
    <property type="entry name" value="LRR"/>
    <property type="match status" value="1"/>
</dbReference>
<evidence type="ECO:0000256" key="3">
    <source>
        <dbReference type="ARBA" id="ARBA00022737"/>
    </source>
</evidence>
<sequence length="701" mass="82708">MKHQSLIHLFFLLFIQNSQCSFWNDIPSRCTYDKTTLLSCWNTTFTKSIPLLNDLKYTLENSHVEIRDSNFQLSLNDLFINVASNIEYLILINNTFSSKLFNENKKIYFRLLQSLEIQDEKGLQWFQLNTSYYPQLTSLDLSYNQFTNKKQFLFEQKYFPQLKSLHLSHNQLESIDNLNGNILNRIEYLILSFNPLQIILNKIHEFQSLIFLDVSSTLIKKLFHLEFLPRLETFRCRHCQQIPMNEYEKFLNNCSQINNRLILDLTETNITSVKFFNSCIKDLTLKNQSLTNSISTDDFLSTTNLENIQIQNIDTINYMHFNIYDRLKRIDFSDNKNLKQVRLRLMSDYTYLKQIIISNTAVNDFSIDFNDTIQNFLHVDVIDLSYNYLETLDFIHYVTFFTLDVSFNRLKIIDINQIHFQHGMYELSSMNLLNLSYNQMEAIKINWNNESPHIIDLSQNNLQSIKLHGQSTYKLLLSNNTKLSLIPTTFSIELPALKYLDLDSIQLNSFEHLIYLHNLSNIHTLILNNNQLNKQHRTLNWNIFYPWRKYLTHVSLQNMSIEKLDSTNHLNDYYHLLTVDLSSNNDLKCNCELHHFIDWLKIPPSTLAVFNEPRNKGLKLDCLVSFFSLQCKDNQSKSTKLFIGIIIIGIVLLIITLMIATVIIYYMRRKQQSKSYHSVFGDTDLMALNETDTLQKIDDDD</sequence>
<feature type="signal peptide" evidence="5">
    <location>
        <begin position="1"/>
        <end position="20"/>
    </location>
</feature>
<gene>
    <name evidence="7" type="ORF">OKA104_LOCUS21426</name>
    <name evidence="6" type="ORF">VCS650_LOCUS26839</name>
</gene>
<dbReference type="OrthoDB" id="676979at2759"/>
<organism evidence="6 8">
    <name type="scientific">Adineta steineri</name>
    <dbReference type="NCBI Taxonomy" id="433720"/>
    <lineage>
        <taxon>Eukaryota</taxon>
        <taxon>Metazoa</taxon>
        <taxon>Spiralia</taxon>
        <taxon>Gnathifera</taxon>
        <taxon>Rotifera</taxon>
        <taxon>Eurotatoria</taxon>
        <taxon>Bdelloidea</taxon>
        <taxon>Adinetida</taxon>
        <taxon>Adinetidae</taxon>
        <taxon>Adineta</taxon>
    </lineage>
</organism>